<feature type="region of interest" description="Disordered" evidence="1">
    <location>
        <begin position="23"/>
        <end position="76"/>
    </location>
</feature>
<evidence type="ECO:0000313" key="2">
    <source>
        <dbReference type="EMBL" id="CAK7325097.1"/>
    </source>
</evidence>
<dbReference type="AlphaFoldDB" id="A0AAV1QTJ8"/>
<gene>
    <name evidence="2" type="ORF">DCAF_LOCUS2769</name>
</gene>
<organism evidence="2 3">
    <name type="scientific">Dovyalis caffra</name>
    <dbReference type="NCBI Taxonomy" id="77055"/>
    <lineage>
        <taxon>Eukaryota</taxon>
        <taxon>Viridiplantae</taxon>
        <taxon>Streptophyta</taxon>
        <taxon>Embryophyta</taxon>
        <taxon>Tracheophyta</taxon>
        <taxon>Spermatophyta</taxon>
        <taxon>Magnoliopsida</taxon>
        <taxon>eudicotyledons</taxon>
        <taxon>Gunneridae</taxon>
        <taxon>Pentapetalae</taxon>
        <taxon>rosids</taxon>
        <taxon>fabids</taxon>
        <taxon>Malpighiales</taxon>
        <taxon>Salicaceae</taxon>
        <taxon>Flacourtieae</taxon>
        <taxon>Dovyalis</taxon>
    </lineage>
</organism>
<proteinExistence type="predicted"/>
<comment type="caution">
    <text evidence="2">The sequence shown here is derived from an EMBL/GenBank/DDBJ whole genome shotgun (WGS) entry which is preliminary data.</text>
</comment>
<dbReference type="Proteomes" id="UP001314170">
    <property type="component" value="Unassembled WGS sequence"/>
</dbReference>
<name>A0AAV1QTJ8_9ROSI</name>
<feature type="compositionally biased region" description="Basic and acidic residues" evidence="1">
    <location>
        <begin position="40"/>
        <end position="61"/>
    </location>
</feature>
<dbReference type="EMBL" id="CAWUPB010000850">
    <property type="protein sequence ID" value="CAK7325097.1"/>
    <property type="molecule type" value="Genomic_DNA"/>
</dbReference>
<accession>A0AAV1QTJ8</accession>
<evidence type="ECO:0000256" key="1">
    <source>
        <dbReference type="SAM" id="MobiDB-lite"/>
    </source>
</evidence>
<sequence length="76" mass="8709">MARIVIWLELEGLPEEILWYDRHEPGRDLGPTMSPNMSLDKAKSQKDKDKGSHQHEADLRKSLHASATSSERQKRA</sequence>
<evidence type="ECO:0000313" key="3">
    <source>
        <dbReference type="Proteomes" id="UP001314170"/>
    </source>
</evidence>
<keyword evidence="3" id="KW-1185">Reference proteome</keyword>
<reference evidence="2 3" key="1">
    <citation type="submission" date="2024-01" db="EMBL/GenBank/DDBJ databases">
        <authorList>
            <person name="Waweru B."/>
        </authorList>
    </citation>
    <scope>NUCLEOTIDE SEQUENCE [LARGE SCALE GENOMIC DNA]</scope>
</reference>
<protein>
    <submittedName>
        <fullName evidence="2">Uncharacterized protein</fullName>
    </submittedName>
</protein>